<name>A0A0Z8H9G2_STRSU</name>
<evidence type="ECO:0000313" key="1">
    <source>
        <dbReference type="EMBL" id="CYV13019.1"/>
    </source>
</evidence>
<dbReference type="AlphaFoldDB" id="A0A0Z8H9G2"/>
<accession>A0A0Z8H9G2</accession>
<evidence type="ECO:0000313" key="2">
    <source>
        <dbReference type="Proteomes" id="UP000072618"/>
    </source>
</evidence>
<evidence type="ECO:0008006" key="3">
    <source>
        <dbReference type="Google" id="ProtNLM"/>
    </source>
</evidence>
<dbReference type="RefSeq" id="WP_061702431.1">
    <property type="nucleotide sequence ID" value="NZ_FIGJ01000051.1"/>
</dbReference>
<organism evidence="1 2">
    <name type="scientific">Streptococcus suis</name>
    <dbReference type="NCBI Taxonomy" id="1307"/>
    <lineage>
        <taxon>Bacteria</taxon>
        <taxon>Bacillati</taxon>
        <taxon>Bacillota</taxon>
        <taxon>Bacilli</taxon>
        <taxon>Lactobacillales</taxon>
        <taxon>Streptococcaceae</taxon>
        <taxon>Streptococcus</taxon>
    </lineage>
</organism>
<gene>
    <name evidence="1" type="ORF">ERS132394_02352</name>
</gene>
<dbReference type="Proteomes" id="UP000072618">
    <property type="component" value="Unassembled WGS sequence"/>
</dbReference>
<reference evidence="1 2" key="1">
    <citation type="submission" date="2016-02" db="EMBL/GenBank/DDBJ databases">
        <authorList>
            <consortium name="Pathogen Informatics"/>
        </authorList>
    </citation>
    <scope>NUCLEOTIDE SEQUENCE [LARGE SCALE GENOMIC DNA]</scope>
    <source>
        <strain evidence="1 2">LSS32</strain>
    </source>
</reference>
<sequence>MWDKQIDSLEVSYATLVTAREEGREEGLEKGLERGREEVQITSARNFLLAGVDIDIISNSLNLPLERVLQLQNELNANT</sequence>
<protein>
    <recommendedName>
        <fullName evidence="3">Rpn family recombination-promoting nuclease/putative transposase</fullName>
    </recommendedName>
</protein>
<proteinExistence type="predicted"/>
<dbReference type="EMBL" id="FIGJ01000051">
    <property type="protein sequence ID" value="CYV13019.1"/>
    <property type="molecule type" value="Genomic_DNA"/>
</dbReference>